<evidence type="ECO:0000313" key="2">
    <source>
        <dbReference type="EMBL" id="KQL48744.1"/>
    </source>
</evidence>
<organism evidence="2 3">
    <name type="scientific">Brevibacillus choshinensis</name>
    <dbReference type="NCBI Taxonomy" id="54911"/>
    <lineage>
        <taxon>Bacteria</taxon>
        <taxon>Bacillati</taxon>
        <taxon>Bacillota</taxon>
        <taxon>Bacilli</taxon>
        <taxon>Bacillales</taxon>
        <taxon>Paenibacillaceae</taxon>
        <taxon>Brevibacillus</taxon>
    </lineage>
</organism>
<evidence type="ECO:0008006" key="4">
    <source>
        <dbReference type="Google" id="ProtNLM"/>
    </source>
</evidence>
<reference evidence="2 3" key="1">
    <citation type="submission" date="2015-09" db="EMBL/GenBank/DDBJ databases">
        <title>Genome sequencing project for genomic taxonomy and phylogenomics of Bacillus-like bacteria.</title>
        <authorList>
            <person name="Liu B."/>
            <person name="Wang J."/>
            <person name="Zhu Y."/>
            <person name="Liu G."/>
            <person name="Chen Q."/>
            <person name="Chen Z."/>
            <person name="Lan J."/>
            <person name="Che J."/>
            <person name="Ge C."/>
            <person name="Shi H."/>
            <person name="Pan Z."/>
            <person name="Liu X."/>
        </authorList>
    </citation>
    <scope>NUCLEOTIDE SEQUENCE [LARGE SCALE GENOMIC DNA]</scope>
    <source>
        <strain evidence="2 3">DSM 8552</strain>
    </source>
</reference>
<comment type="caution">
    <text evidence="2">The sequence shown here is derived from an EMBL/GenBank/DDBJ whole genome shotgun (WGS) entry which is preliminary data.</text>
</comment>
<comment type="similarity">
    <text evidence="1">Belongs to the cycloisomerase 2 family.</text>
</comment>
<protein>
    <recommendedName>
        <fullName evidence="4">6-phosphogluconolactonase</fullName>
    </recommendedName>
</protein>
<dbReference type="Proteomes" id="UP000051063">
    <property type="component" value="Unassembled WGS sequence"/>
</dbReference>
<dbReference type="SUPFAM" id="SSF75011">
    <property type="entry name" value="3-carboxy-cis,cis-mucoante lactonizing enzyme"/>
    <property type="match status" value="1"/>
</dbReference>
<dbReference type="Pfam" id="PF10282">
    <property type="entry name" value="Lactonase"/>
    <property type="match status" value="1"/>
</dbReference>
<dbReference type="InterPro" id="IPR019405">
    <property type="entry name" value="Lactonase_7-beta_prop"/>
</dbReference>
<accession>A0ABR5NB29</accession>
<proteinExistence type="inferred from homology"/>
<keyword evidence="3" id="KW-1185">Reference proteome</keyword>
<evidence type="ECO:0000313" key="3">
    <source>
        <dbReference type="Proteomes" id="UP000051063"/>
    </source>
</evidence>
<dbReference type="InterPro" id="IPR050282">
    <property type="entry name" value="Cycloisomerase_2"/>
</dbReference>
<name>A0ABR5NB29_BRECH</name>
<dbReference type="PANTHER" id="PTHR30344:SF1">
    <property type="entry name" value="6-PHOSPHOGLUCONOLACTONASE"/>
    <property type="match status" value="1"/>
</dbReference>
<dbReference type="RefSeq" id="WP_055743037.1">
    <property type="nucleotide sequence ID" value="NZ_LJJB01000007.1"/>
</dbReference>
<sequence length="346" mass="38706">MFSKLQQLPQTPVAVAFTPNSVLNLSQPQTVAPACVMINGTRFSTCTDVGWFNSNRYLATLNFAAETLHVYAFHPQDHSLTLVQTWSNQDGMQMQWPEKMAFSKDGRYLAISNIKGHLPSLNLYSIDSQTHLINPVPFKVIEHSHANHGVRFTPNGQYLVSSTIDDEGLILIYKLEREPNGTLDVTLSQVVQNPYLPLKPKSVNFSSDGSLMVVCYSPNADRIYQHSGALVIYAFDNETGTIRPQPLCERIGLPELQYPDDACFSHDEESSILIVPTQGDHSILFYPFDKRTSQIDPQFFAFTNPEAQLSFPHGVSLSSDDNYLAVSNYGDDKVTVYSMKQAIQSE</sequence>
<dbReference type="Gene3D" id="2.130.10.10">
    <property type="entry name" value="YVTN repeat-like/Quinoprotein amine dehydrogenase"/>
    <property type="match status" value="2"/>
</dbReference>
<dbReference type="EMBL" id="LJJB01000007">
    <property type="protein sequence ID" value="KQL48744.1"/>
    <property type="molecule type" value="Genomic_DNA"/>
</dbReference>
<evidence type="ECO:0000256" key="1">
    <source>
        <dbReference type="ARBA" id="ARBA00005564"/>
    </source>
</evidence>
<dbReference type="InterPro" id="IPR015943">
    <property type="entry name" value="WD40/YVTN_repeat-like_dom_sf"/>
</dbReference>
<dbReference type="PANTHER" id="PTHR30344">
    <property type="entry name" value="6-PHOSPHOGLUCONOLACTONASE-RELATED"/>
    <property type="match status" value="1"/>
</dbReference>
<gene>
    <name evidence="2" type="ORF">AN963_02800</name>
</gene>